<dbReference type="InterPro" id="IPR048020">
    <property type="entry name" value="Transpos_IS3"/>
</dbReference>
<dbReference type="NCBIfam" id="NF033516">
    <property type="entry name" value="transpos_IS3"/>
    <property type="match status" value="1"/>
</dbReference>
<feature type="coiled-coil region" evidence="2">
    <location>
        <begin position="38"/>
        <end position="79"/>
    </location>
</feature>
<feature type="region of interest" description="Disordered" evidence="3">
    <location>
        <begin position="324"/>
        <end position="345"/>
    </location>
</feature>
<dbReference type="Proteomes" id="UP000677054">
    <property type="component" value="Unassembled WGS sequence"/>
</dbReference>
<dbReference type="SUPFAM" id="SSF53098">
    <property type="entry name" value="Ribonuclease H-like"/>
    <property type="match status" value="1"/>
</dbReference>
<dbReference type="EMBL" id="CAJPEV010013015">
    <property type="protein sequence ID" value="CAG0906645.1"/>
    <property type="molecule type" value="Genomic_DNA"/>
</dbReference>
<gene>
    <name evidence="5" type="ORF">DSTB1V02_LOCUS14563</name>
</gene>
<dbReference type="Pfam" id="PF00665">
    <property type="entry name" value="rve"/>
    <property type="match status" value="1"/>
</dbReference>
<evidence type="ECO:0000313" key="6">
    <source>
        <dbReference type="Proteomes" id="UP000677054"/>
    </source>
</evidence>
<dbReference type="GO" id="GO:0015074">
    <property type="term" value="P:DNA integration"/>
    <property type="evidence" value="ECO:0007669"/>
    <property type="project" value="InterPro"/>
</dbReference>
<dbReference type="InterPro" id="IPR009057">
    <property type="entry name" value="Homeodomain-like_sf"/>
</dbReference>
<dbReference type="OrthoDB" id="8300533at2759"/>
<reference evidence="5" key="1">
    <citation type="submission" date="2020-11" db="EMBL/GenBank/DDBJ databases">
        <authorList>
            <person name="Tran Van P."/>
        </authorList>
    </citation>
    <scope>NUCLEOTIDE SEQUENCE</scope>
</reference>
<dbReference type="Pfam" id="PF10106">
    <property type="entry name" value="DUF2345"/>
    <property type="match status" value="1"/>
</dbReference>
<evidence type="ECO:0000313" key="5">
    <source>
        <dbReference type="EMBL" id="CAD7254817.1"/>
    </source>
</evidence>
<dbReference type="PANTHER" id="PTHR47515">
    <property type="entry name" value="LOW CALCIUM RESPONSE LOCUS PROTEIN T"/>
    <property type="match status" value="1"/>
</dbReference>
<dbReference type="Pfam" id="PF13296">
    <property type="entry name" value="T6SS_Vgr"/>
    <property type="match status" value="1"/>
</dbReference>
<keyword evidence="6" id="KW-1185">Reference proteome</keyword>
<feature type="non-terminal residue" evidence="5">
    <location>
        <position position="578"/>
    </location>
</feature>
<evidence type="ECO:0000256" key="2">
    <source>
        <dbReference type="SAM" id="Coils"/>
    </source>
</evidence>
<evidence type="ECO:0000259" key="4">
    <source>
        <dbReference type="PROSITE" id="PS50994"/>
    </source>
</evidence>
<dbReference type="InterPro" id="IPR028244">
    <property type="entry name" value="T6SS_Rhs_Vgr_dom"/>
</dbReference>
<dbReference type="InterPro" id="IPR012337">
    <property type="entry name" value="RNaseH-like_sf"/>
</dbReference>
<dbReference type="PROSITE" id="PS50994">
    <property type="entry name" value="INTEGRASE"/>
    <property type="match status" value="1"/>
</dbReference>
<comment type="subcellular location">
    <subcellularLocation>
        <location evidence="1">Nucleus</location>
    </subcellularLocation>
</comment>
<dbReference type="GO" id="GO:0004803">
    <property type="term" value="F:transposase activity"/>
    <property type="evidence" value="ECO:0007669"/>
    <property type="project" value="InterPro"/>
</dbReference>
<dbReference type="InterPro" id="IPR036397">
    <property type="entry name" value="RNaseH_sf"/>
</dbReference>
<dbReference type="InterPro" id="IPR018769">
    <property type="entry name" value="VgrG2_DUF2345"/>
</dbReference>
<proteinExistence type="predicted"/>
<dbReference type="AlphaFoldDB" id="A0A7R9FTY2"/>
<dbReference type="SUPFAM" id="SSF46689">
    <property type="entry name" value="Homeodomain-like"/>
    <property type="match status" value="1"/>
</dbReference>
<dbReference type="Pfam" id="PF01527">
    <property type="entry name" value="HTH_Tnp_1"/>
    <property type="match status" value="1"/>
</dbReference>
<evidence type="ECO:0000256" key="1">
    <source>
        <dbReference type="ARBA" id="ARBA00004123"/>
    </source>
</evidence>
<dbReference type="InterPro" id="IPR001584">
    <property type="entry name" value="Integrase_cat-core"/>
</dbReference>
<feature type="domain" description="Integrase catalytic" evidence="4">
    <location>
        <begin position="176"/>
        <end position="336"/>
    </location>
</feature>
<protein>
    <recommendedName>
        <fullName evidence="4">Integrase catalytic domain-containing protein</fullName>
    </recommendedName>
</protein>
<dbReference type="GO" id="GO:0003677">
    <property type="term" value="F:DNA binding"/>
    <property type="evidence" value="ECO:0007669"/>
    <property type="project" value="InterPro"/>
</dbReference>
<evidence type="ECO:0000256" key="3">
    <source>
        <dbReference type="SAM" id="MobiDB-lite"/>
    </source>
</evidence>
<dbReference type="GO" id="GO:0006313">
    <property type="term" value="P:DNA transposition"/>
    <property type="evidence" value="ECO:0007669"/>
    <property type="project" value="InterPro"/>
</dbReference>
<dbReference type="Gene3D" id="3.30.420.10">
    <property type="entry name" value="Ribonuclease H-like superfamily/Ribonuclease H"/>
    <property type="match status" value="1"/>
</dbReference>
<name>A0A7R9FTY2_9CRUS</name>
<sequence length="578" mass="63154">MGILKAAQAGTPVPNLCREYGISSATFYKWRAKFGGMDASMISRLRELERENARLKKMYAEAQMDAQILKEVAQELQTEHGLSVRKSCKLAGISQTYWNYAPTNSAANEALAAALRALAHEHKTWGFMLMFMNLRHVQHQPWNHKRVYRIYCREQLNLRIKPRKRLDRDKPEKLQTPAKPDTVWSIDFMHDNLSDGRGLRSLNVLDDFNRELLGAELDLSLPASRVIKTLKQIMEWRGKPTVIRSDNGPEFISHSIQKWAAKQGIVWWFIQPGNPQQNAGVLPIRSKAGNKLRMGDERGNEHIKLATPHGATQLNMGALVGQGEKANPNPVGANDSLPPPAGEGWGGGANKANVYFPPHVVRGSGWELRSDLHSSVRSGNLMLISTYPANPAEPGDTGKVQYSQGEQQSIDNLLAWSGNRSKAAEQVGARPYNTVARADVSKANLKTAQSTVTPDKGDDAQAHLVLSAQAGQLNATPASMVYSAGLHLGLHSAGDMDVLSGGTVQFTAKNGMFTHVESGGSKIFVNQGDMVTHANQGSIIYKIKGNLHLESKNGNVSVKSGDTTLMITKDGHIGGKGA</sequence>
<accession>A0A7R9FTY2</accession>
<dbReference type="InterPro" id="IPR002514">
    <property type="entry name" value="Transposase_8"/>
</dbReference>
<organism evidence="5">
    <name type="scientific">Darwinula stevensoni</name>
    <dbReference type="NCBI Taxonomy" id="69355"/>
    <lineage>
        <taxon>Eukaryota</taxon>
        <taxon>Metazoa</taxon>
        <taxon>Ecdysozoa</taxon>
        <taxon>Arthropoda</taxon>
        <taxon>Crustacea</taxon>
        <taxon>Oligostraca</taxon>
        <taxon>Ostracoda</taxon>
        <taxon>Podocopa</taxon>
        <taxon>Podocopida</taxon>
        <taxon>Darwinulocopina</taxon>
        <taxon>Darwinuloidea</taxon>
        <taxon>Darwinulidae</taxon>
        <taxon>Darwinula</taxon>
    </lineage>
</organism>
<dbReference type="EMBL" id="LR912533">
    <property type="protein sequence ID" value="CAD7254817.1"/>
    <property type="molecule type" value="Genomic_DNA"/>
</dbReference>
<keyword evidence="2" id="KW-0175">Coiled coil</keyword>
<dbReference type="GO" id="GO:0005634">
    <property type="term" value="C:nucleus"/>
    <property type="evidence" value="ECO:0007669"/>
    <property type="project" value="UniProtKB-SubCell"/>
</dbReference>
<dbReference type="PANTHER" id="PTHR47515:SF2">
    <property type="entry name" value="INTEGRASE CORE DOMAIN PROTEIN"/>
    <property type="match status" value="1"/>
</dbReference>